<name>A0ABV9MEY4_9BACL</name>
<proteinExistence type="predicted"/>
<dbReference type="RefSeq" id="WP_377280063.1">
    <property type="nucleotide sequence ID" value="NZ_JBHSGL010000015.1"/>
</dbReference>
<sequence length="70" mass="8433">MDNRSDLIKLDDEDVYMILYLCKVKGYRPNELMQEFRISRKSLDDLLAGHVRKNCYKGFNQIEKYLVETR</sequence>
<evidence type="ECO:0000313" key="2">
    <source>
        <dbReference type="Proteomes" id="UP001595932"/>
    </source>
</evidence>
<accession>A0ABV9MEY4</accession>
<organism evidence="1 2">
    <name type="scientific">Planococcus dechangensis</name>
    <dbReference type="NCBI Taxonomy" id="1176255"/>
    <lineage>
        <taxon>Bacteria</taxon>
        <taxon>Bacillati</taxon>
        <taxon>Bacillota</taxon>
        <taxon>Bacilli</taxon>
        <taxon>Bacillales</taxon>
        <taxon>Caryophanaceae</taxon>
        <taxon>Planococcus</taxon>
    </lineage>
</organism>
<reference evidence="2" key="1">
    <citation type="journal article" date="2019" name="Int. J. Syst. Evol. Microbiol.">
        <title>The Global Catalogue of Microorganisms (GCM) 10K type strain sequencing project: providing services to taxonomists for standard genome sequencing and annotation.</title>
        <authorList>
            <consortium name="The Broad Institute Genomics Platform"/>
            <consortium name="The Broad Institute Genome Sequencing Center for Infectious Disease"/>
            <person name="Wu L."/>
            <person name="Ma J."/>
        </authorList>
    </citation>
    <scope>NUCLEOTIDE SEQUENCE [LARGE SCALE GENOMIC DNA]</scope>
    <source>
        <strain evidence="2">CGMCC 1.12151</strain>
    </source>
</reference>
<dbReference type="EMBL" id="JBHSGL010000015">
    <property type="protein sequence ID" value="MFC4714346.1"/>
    <property type="molecule type" value="Genomic_DNA"/>
</dbReference>
<gene>
    <name evidence="1" type="ORF">ACFO5U_15955</name>
</gene>
<comment type="caution">
    <text evidence="1">The sequence shown here is derived from an EMBL/GenBank/DDBJ whole genome shotgun (WGS) entry which is preliminary data.</text>
</comment>
<evidence type="ECO:0000313" key="1">
    <source>
        <dbReference type="EMBL" id="MFC4714346.1"/>
    </source>
</evidence>
<keyword evidence="2" id="KW-1185">Reference proteome</keyword>
<protein>
    <submittedName>
        <fullName evidence="1">Uncharacterized protein</fullName>
    </submittedName>
</protein>
<dbReference type="Proteomes" id="UP001595932">
    <property type="component" value="Unassembled WGS sequence"/>
</dbReference>